<reference evidence="11" key="1">
    <citation type="submission" date="2020-11" db="EMBL/GenBank/DDBJ databases">
        <title>Kefir isolates.</title>
        <authorList>
            <person name="Marcisauskas S."/>
            <person name="Kim Y."/>
            <person name="Blasche S."/>
        </authorList>
    </citation>
    <scope>NUCLEOTIDE SEQUENCE</scope>
    <source>
        <strain evidence="11">Olga-1</strain>
    </source>
</reference>
<comment type="catalytic activity">
    <reaction evidence="8 9">
        <text>D-gluconate + ATP = 6-phospho-D-gluconate + ADP + H(+)</text>
        <dbReference type="Rhea" id="RHEA:19433"/>
        <dbReference type="ChEBI" id="CHEBI:15378"/>
        <dbReference type="ChEBI" id="CHEBI:18391"/>
        <dbReference type="ChEBI" id="CHEBI:30616"/>
        <dbReference type="ChEBI" id="CHEBI:58759"/>
        <dbReference type="ChEBI" id="CHEBI:456216"/>
        <dbReference type="EC" id="2.7.1.12"/>
    </reaction>
</comment>
<evidence type="ECO:0000259" key="10">
    <source>
        <dbReference type="Pfam" id="PF01583"/>
    </source>
</evidence>
<evidence type="ECO:0000256" key="4">
    <source>
        <dbReference type="ARBA" id="ARBA00022679"/>
    </source>
</evidence>
<feature type="domain" description="APS kinase" evidence="10">
    <location>
        <begin position="3"/>
        <end position="104"/>
    </location>
</feature>
<dbReference type="CDD" id="cd02021">
    <property type="entry name" value="GntK"/>
    <property type="match status" value="1"/>
</dbReference>
<organism evidence="11 12">
    <name type="scientific">Pichia californica</name>
    <dbReference type="NCBI Taxonomy" id="460514"/>
    <lineage>
        <taxon>Eukaryota</taxon>
        <taxon>Fungi</taxon>
        <taxon>Dikarya</taxon>
        <taxon>Ascomycota</taxon>
        <taxon>Saccharomycotina</taxon>
        <taxon>Pichiomycetes</taxon>
        <taxon>Pichiales</taxon>
        <taxon>Pichiaceae</taxon>
        <taxon>Pichia</taxon>
    </lineage>
</organism>
<sequence>MASVVLIGGPSGTGKSTVSELLSKTLSKSNKKCYLIEGDSWHSEANIIKMSNNIPLQDIDRWPWLEKLTQLVSEFTENYDVIIVACSMLKKIYRDFIKDKLKNNLKISNLSLFLLCNTYINVLQQMKKRENHFFKESMLKSQYDTFEKPINELNVYNIDCNNRTPVQLVDEIIKIL</sequence>
<proteinExistence type="inferred from homology"/>
<keyword evidence="7 9" id="KW-0067">ATP-binding</keyword>
<keyword evidence="6 9" id="KW-0418">Kinase</keyword>
<dbReference type="EC" id="2.7.1.12" evidence="3 9"/>
<dbReference type="EMBL" id="PUHW01000233">
    <property type="protein sequence ID" value="KAG0687646.1"/>
    <property type="molecule type" value="Genomic_DNA"/>
</dbReference>
<comment type="pathway">
    <text evidence="1 9">Carbohydrate acid metabolism; D-gluconate degradation.</text>
</comment>
<dbReference type="NCBIfam" id="TIGR01313">
    <property type="entry name" value="therm_gnt_kin"/>
    <property type="match status" value="1"/>
</dbReference>
<comment type="similarity">
    <text evidence="2 9">Belongs to the gluconokinase GntK/GntV family.</text>
</comment>
<accession>A0A9P7BE94</accession>
<dbReference type="GO" id="GO:0005737">
    <property type="term" value="C:cytoplasm"/>
    <property type="evidence" value="ECO:0007669"/>
    <property type="project" value="TreeGrafter"/>
</dbReference>
<dbReference type="PANTHER" id="PTHR43442:SF3">
    <property type="entry name" value="GLUCONOKINASE-RELATED"/>
    <property type="match status" value="1"/>
</dbReference>
<evidence type="ECO:0000256" key="3">
    <source>
        <dbReference type="ARBA" id="ARBA00012054"/>
    </source>
</evidence>
<protein>
    <recommendedName>
        <fullName evidence="3 9">Gluconokinase</fullName>
        <ecNumber evidence="3 9">2.7.1.12</ecNumber>
    </recommendedName>
</protein>
<evidence type="ECO:0000256" key="5">
    <source>
        <dbReference type="ARBA" id="ARBA00022741"/>
    </source>
</evidence>
<evidence type="ECO:0000256" key="9">
    <source>
        <dbReference type="RuleBase" id="RU363066"/>
    </source>
</evidence>
<evidence type="ECO:0000313" key="11">
    <source>
        <dbReference type="EMBL" id="KAG0687646.1"/>
    </source>
</evidence>
<keyword evidence="5 9" id="KW-0547">Nucleotide-binding</keyword>
<dbReference type="PANTHER" id="PTHR43442">
    <property type="entry name" value="GLUCONOKINASE-RELATED"/>
    <property type="match status" value="1"/>
</dbReference>
<dbReference type="GO" id="GO:0005524">
    <property type="term" value="F:ATP binding"/>
    <property type="evidence" value="ECO:0007669"/>
    <property type="project" value="UniProtKB-KW"/>
</dbReference>
<evidence type="ECO:0000256" key="7">
    <source>
        <dbReference type="ARBA" id="ARBA00022840"/>
    </source>
</evidence>
<dbReference type="InterPro" id="IPR059117">
    <property type="entry name" value="APS_kinase_dom"/>
</dbReference>
<evidence type="ECO:0000313" key="12">
    <source>
        <dbReference type="Proteomes" id="UP000697127"/>
    </source>
</evidence>
<name>A0A9P7BE94_9ASCO</name>
<evidence type="ECO:0000256" key="6">
    <source>
        <dbReference type="ARBA" id="ARBA00022777"/>
    </source>
</evidence>
<dbReference type="InterPro" id="IPR027417">
    <property type="entry name" value="P-loop_NTPase"/>
</dbReference>
<comment type="caution">
    <text evidence="11">The sequence shown here is derived from an EMBL/GenBank/DDBJ whole genome shotgun (WGS) entry which is preliminary data.</text>
</comment>
<keyword evidence="4 9" id="KW-0808">Transferase</keyword>
<evidence type="ECO:0000256" key="1">
    <source>
        <dbReference type="ARBA" id="ARBA00004875"/>
    </source>
</evidence>
<dbReference type="Proteomes" id="UP000697127">
    <property type="component" value="Unassembled WGS sequence"/>
</dbReference>
<dbReference type="InterPro" id="IPR006001">
    <property type="entry name" value="Therm_gnt_kin"/>
</dbReference>
<dbReference type="Gene3D" id="3.40.50.300">
    <property type="entry name" value="P-loop containing nucleotide triphosphate hydrolases"/>
    <property type="match status" value="1"/>
</dbReference>
<dbReference type="GO" id="GO:0046316">
    <property type="term" value="F:gluconokinase activity"/>
    <property type="evidence" value="ECO:0007669"/>
    <property type="project" value="UniProtKB-EC"/>
</dbReference>
<evidence type="ECO:0000256" key="8">
    <source>
        <dbReference type="ARBA" id="ARBA00048090"/>
    </source>
</evidence>
<dbReference type="AlphaFoldDB" id="A0A9P7BE94"/>
<gene>
    <name evidence="11" type="ORF">C6P40_002070</name>
</gene>
<keyword evidence="12" id="KW-1185">Reference proteome</keyword>
<dbReference type="Pfam" id="PF01583">
    <property type="entry name" value="APS_kinase"/>
    <property type="match status" value="1"/>
</dbReference>
<dbReference type="GO" id="GO:0005975">
    <property type="term" value="P:carbohydrate metabolic process"/>
    <property type="evidence" value="ECO:0007669"/>
    <property type="project" value="InterPro"/>
</dbReference>
<evidence type="ECO:0000256" key="2">
    <source>
        <dbReference type="ARBA" id="ARBA00008420"/>
    </source>
</evidence>
<dbReference type="SUPFAM" id="SSF52540">
    <property type="entry name" value="P-loop containing nucleoside triphosphate hydrolases"/>
    <property type="match status" value="1"/>
</dbReference>